<dbReference type="PANTHER" id="PTHR34069">
    <property type="entry name" value="3-OXOACYL-[ACYL-CARRIER-PROTEIN] SYNTHASE 3"/>
    <property type="match status" value="1"/>
</dbReference>
<keyword evidence="1" id="KW-1133">Transmembrane helix</keyword>
<evidence type="ECO:0000313" key="2">
    <source>
        <dbReference type="EMBL" id="EMF83757.1"/>
    </source>
</evidence>
<name>M3FU04_9LEPT</name>
<sequence>MSGKNQTSNGIRITGFGHYLPERIVTNEEIRSRLKFPEMHPAEKAVIGNIGVNERRRANETETAMFMASKVAEMALKDAGKNRKMWIFIFSRIGPIVITFPISLPKHRNFPEPKTPSLSTLVPLVLVSFMGFKRRPHT</sequence>
<protein>
    <submittedName>
        <fullName evidence="2">3-oxoacyl-(Acyl carrier protein) synthase III domain protein</fullName>
    </submittedName>
</protein>
<dbReference type="Proteomes" id="UP000011770">
    <property type="component" value="Unassembled WGS sequence"/>
</dbReference>
<keyword evidence="1" id="KW-0472">Membrane</keyword>
<comment type="caution">
    <text evidence="2">The sequence shown here is derived from an EMBL/GenBank/DDBJ whole genome shotgun (WGS) entry which is preliminary data.</text>
</comment>
<proteinExistence type="predicted"/>
<dbReference type="InterPro" id="IPR016039">
    <property type="entry name" value="Thiolase-like"/>
</dbReference>
<evidence type="ECO:0000313" key="3">
    <source>
        <dbReference type="Proteomes" id="UP000011770"/>
    </source>
</evidence>
<evidence type="ECO:0000256" key="1">
    <source>
        <dbReference type="SAM" id="Phobius"/>
    </source>
</evidence>
<dbReference type="PANTHER" id="PTHR34069:SF2">
    <property type="entry name" value="BETA-KETOACYL-[ACYL-CARRIER-PROTEIN] SYNTHASE III"/>
    <property type="match status" value="1"/>
</dbReference>
<dbReference type="AlphaFoldDB" id="M3FU04"/>
<dbReference type="GO" id="GO:0044550">
    <property type="term" value="P:secondary metabolite biosynthetic process"/>
    <property type="evidence" value="ECO:0007669"/>
    <property type="project" value="TreeGrafter"/>
</dbReference>
<dbReference type="EMBL" id="AHOR02000010">
    <property type="protein sequence ID" value="EMF83757.1"/>
    <property type="molecule type" value="Genomic_DNA"/>
</dbReference>
<reference evidence="2 3" key="1">
    <citation type="submission" date="2013-01" db="EMBL/GenBank/DDBJ databases">
        <authorList>
            <person name="Harkins D.M."/>
            <person name="Durkin A.S."/>
            <person name="Brinkac L.M."/>
            <person name="Haft D.H."/>
            <person name="Selengut J.D."/>
            <person name="Sanka R."/>
            <person name="DePew J."/>
            <person name="Purushe J."/>
            <person name="Tulsiani S.M."/>
            <person name="Graham G.C."/>
            <person name="Burns M.-A."/>
            <person name="Dohnt M.F."/>
            <person name="Smythe L.D."/>
            <person name="McKay D.B."/>
            <person name="Craig S.B."/>
            <person name="Vinetz J.M."/>
            <person name="Sutton G.G."/>
            <person name="Nierman W.C."/>
            <person name="Fouts D.E."/>
        </authorList>
    </citation>
    <scope>NUCLEOTIDE SEQUENCE [LARGE SCALE GENOMIC DNA]</scope>
    <source>
        <strain evidence="2 3">LT2116</strain>
    </source>
</reference>
<organism evidence="2 3">
    <name type="scientific">Leptospira weilii serovar Topaz str. LT2116</name>
    <dbReference type="NCBI Taxonomy" id="1088540"/>
    <lineage>
        <taxon>Bacteria</taxon>
        <taxon>Pseudomonadati</taxon>
        <taxon>Spirochaetota</taxon>
        <taxon>Spirochaetia</taxon>
        <taxon>Leptospirales</taxon>
        <taxon>Leptospiraceae</taxon>
        <taxon>Leptospira</taxon>
    </lineage>
</organism>
<feature type="transmembrane region" description="Helical" evidence="1">
    <location>
        <begin position="85"/>
        <end position="104"/>
    </location>
</feature>
<dbReference type="Gene3D" id="3.40.47.10">
    <property type="match status" value="1"/>
</dbReference>
<feature type="transmembrane region" description="Helical" evidence="1">
    <location>
        <begin position="116"/>
        <end position="132"/>
    </location>
</feature>
<gene>
    <name evidence="2" type="ORF">LEP1GSC188_4183</name>
</gene>
<dbReference type="GO" id="GO:0016746">
    <property type="term" value="F:acyltransferase activity"/>
    <property type="evidence" value="ECO:0007669"/>
    <property type="project" value="UniProtKB-KW"/>
</dbReference>
<keyword evidence="1" id="KW-0812">Transmembrane</keyword>
<dbReference type="SUPFAM" id="SSF53901">
    <property type="entry name" value="Thiolase-like"/>
    <property type="match status" value="1"/>
</dbReference>
<accession>M3FU04</accession>